<name>A0ABS8PQ88_9BACT</name>
<dbReference type="GO" id="GO:0016740">
    <property type="term" value="F:transferase activity"/>
    <property type="evidence" value="ECO:0007669"/>
    <property type="project" value="UniProtKB-KW"/>
</dbReference>
<dbReference type="InterPro" id="IPR050065">
    <property type="entry name" value="GlmU-like"/>
</dbReference>
<protein>
    <submittedName>
        <fullName evidence="3">Sugar-1-phosphate guanyl transferase</fullName>
    </submittedName>
</protein>
<sequence>MSAVIFTHKQYQAEQLFPFSLTTAVEAFPGGMMTNRRRWEQIVASELKHCQGGDWFIPANLLPSAPLVARLRAFSPGDFLQFENGAVIGYGVSEAGFSGKSPLEVLPGSNGDFISYSWDIFEKNARLLHFDFTMLTAGREPAPLAAGNQAVNPAQVFIEPGADVRFSIINAEEGPVYISKNALIMEGSCIRGPVFIGEGAVVKMGTRIYGGTTIGAFCTVGGEIKNAVLFPFSNKAHDGYLGDSVIGRWCNLGAGTSNSNLKNTAGNIRITLPSGNYQAGMKCGVLMGDYSKAAINTSFNSGTVTGICTNIFGEGLSPKWIPSFSWGYNDATPYRLPEALTHLERWMQTKKQRLSEEEKERITLIYNQTKTKKS</sequence>
<evidence type="ECO:0000256" key="1">
    <source>
        <dbReference type="ARBA" id="ARBA00022679"/>
    </source>
</evidence>
<reference evidence="3 4" key="1">
    <citation type="submission" date="2021-11" db="EMBL/GenBank/DDBJ databases">
        <title>Genomic of Niabella pedocola.</title>
        <authorList>
            <person name="Wu T."/>
        </authorList>
    </citation>
    <scope>NUCLEOTIDE SEQUENCE [LARGE SCALE GENOMIC DNA]</scope>
    <source>
        <strain evidence="3 4">JCM 31011</strain>
    </source>
</reference>
<dbReference type="EMBL" id="JAJNEC010000004">
    <property type="protein sequence ID" value="MCD2421986.1"/>
    <property type="molecule type" value="Genomic_DNA"/>
</dbReference>
<comment type="caution">
    <text evidence="3">The sequence shown here is derived from an EMBL/GenBank/DDBJ whole genome shotgun (WGS) entry which is preliminary data.</text>
</comment>
<dbReference type="RefSeq" id="WP_231002890.1">
    <property type="nucleotide sequence ID" value="NZ_JAJNEC010000004.1"/>
</dbReference>
<gene>
    <name evidence="3" type="ORF">LQ567_04385</name>
</gene>
<evidence type="ECO:0000313" key="4">
    <source>
        <dbReference type="Proteomes" id="UP001199816"/>
    </source>
</evidence>
<dbReference type="Gene3D" id="2.160.10.10">
    <property type="entry name" value="Hexapeptide repeat proteins"/>
    <property type="match status" value="1"/>
</dbReference>
<proteinExistence type="predicted"/>
<dbReference type="NCBIfam" id="TIGR03991">
    <property type="entry name" value="alt_bact_glmU"/>
    <property type="match status" value="1"/>
</dbReference>
<dbReference type="PANTHER" id="PTHR43584">
    <property type="entry name" value="NUCLEOTIDYL TRANSFERASE"/>
    <property type="match status" value="1"/>
</dbReference>
<evidence type="ECO:0000256" key="2">
    <source>
        <dbReference type="ARBA" id="ARBA00023315"/>
    </source>
</evidence>
<dbReference type="Pfam" id="PF13562">
    <property type="entry name" value="NTP_transf_4"/>
    <property type="match status" value="1"/>
</dbReference>
<dbReference type="SUPFAM" id="SSF51161">
    <property type="entry name" value="Trimeric LpxA-like enzymes"/>
    <property type="match status" value="1"/>
</dbReference>
<accession>A0ABS8PQ88</accession>
<dbReference type="Proteomes" id="UP001199816">
    <property type="component" value="Unassembled WGS sequence"/>
</dbReference>
<organism evidence="3 4">
    <name type="scientific">Niabella pedocola</name>
    <dbReference type="NCBI Taxonomy" id="1752077"/>
    <lineage>
        <taxon>Bacteria</taxon>
        <taxon>Pseudomonadati</taxon>
        <taxon>Bacteroidota</taxon>
        <taxon>Chitinophagia</taxon>
        <taxon>Chitinophagales</taxon>
        <taxon>Chitinophagaceae</taxon>
        <taxon>Niabella</taxon>
    </lineage>
</organism>
<keyword evidence="2" id="KW-0012">Acyltransferase</keyword>
<keyword evidence="1 3" id="KW-0808">Transferase</keyword>
<keyword evidence="4" id="KW-1185">Reference proteome</keyword>
<evidence type="ECO:0000313" key="3">
    <source>
        <dbReference type="EMBL" id="MCD2421986.1"/>
    </source>
</evidence>
<dbReference type="InterPro" id="IPR011004">
    <property type="entry name" value="Trimer_LpxA-like_sf"/>
</dbReference>
<dbReference type="InterPro" id="IPR023917">
    <property type="entry name" value="Bifunctiontional_GlmU_bac-type"/>
</dbReference>